<dbReference type="PIRSF" id="PIRSF020818">
    <property type="entry name" value="PHB_depoly_PhaZ"/>
    <property type="match status" value="1"/>
</dbReference>
<dbReference type="PANTHER" id="PTHR36837:SF4">
    <property type="entry name" value="BLR0908 PROTEIN"/>
    <property type="match status" value="1"/>
</dbReference>
<feature type="region of interest" description="Disordered" evidence="1">
    <location>
        <begin position="18"/>
        <end position="37"/>
    </location>
</feature>
<dbReference type="InterPro" id="IPR051321">
    <property type="entry name" value="PHA/PHB_synthase"/>
</dbReference>
<evidence type="ECO:0000313" key="4">
    <source>
        <dbReference type="Proteomes" id="UP000253370"/>
    </source>
</evidence>
<comment type="caution">
    <text evidence="3">The sequence shown here is derived from an EMBL/GenBank/DDBJ whole genome shotgun (WGS) entry which is preliminary data.</text>
</comment>
<feature type="domain" description="PHB de-polymerase C-terminal" evidence="2">
    <location>
        <begin position="182"/>
        <end position="379"/>
    </location>
</feature>
<dbReference type="Pfam" id="PF06850">
    <property type="entry name" value="PHB_depo_C"/>
    <property type="match status" value="1"/>
</dbReference>
<sequence length="381" mass="41286">MRSGSGEREFMATQRHSCGGSAGRAAHRHAGADQPARRGIDIDAVQTPLGHRRVITEDKPGSPFHGLVSFRLAGTGPRRRVLLVPPLSGHFPLLMRDVVLGLLPDFDVSLMDWTNVRHVPLRYGGFGFDDNIRAIEGAIRDLGPDLSVLALCQGGVPALAATARLAETDAPRAPAALALMAAPIDPLANPTAVVRLIRRFPMAWFRTVPLQRVPRGFAGQGRSVYPAHAQLAALQTYLARQRETGGELARKMARDDGAEPACAPFDDLYTSVMDIEGRHYVENIERVFHARDLARGRLVCGGATVRPEAIAATSLMTIEGARDDIAAPGQTAAALDLCPAIPETRLARLVVPDCGHFGLFHGEPWRSRVLPEVRAFLTRRE</sequence>
<dbReference type="PANTHER" id="PTHR36837">
    <property type="entry name" value="POLY(3-HYDROXYALKANOATE) POLYMERASE SUBUNIT PHAC"/>
    <property type="match status" value="1"/>
</dbReference>
<dbReference type="EMBL" id="QNTQ01000021">
    <property type="protein sequence ID" value="RBI83115.1"/>
    <property type="molecule type" value="Genomic_DNA"/>
</dbReference>
<protein>
    <submittedName>
        <fullName evidence="3">Polyhydroxyalkanoate depolymerase</fullName>
    </submittedName>
</protein>
<keyword evidence="4" id="KW-1185">Reference proteome</keyword>
<gene>
    <name evidence="3" type="ORF">DRV85_16845</name>
</gene>
<dbReference type="InterPro" id="IPR010915">
    <property type="entry name" value="PHB_depoly_PhaZ"/>
</dbReference>
<dbReference type="InterPro" id="IPR029058">
    <property type="entry name" value="AB_hydrolase_fold"/>
</dbReference>
<evidence type="ECO:0000259" key="2">
    <source>
        <dbReference type="Pfam" id="PF06850"/>
    </source>
</evidence>
<proteinExistence type="predicted"/>
<name>A0A365U6Q1_9RHOB</name>
<organism evidence="3 4">
    <name type="scientific">Rhodosalinus halophilus</name>
    <dbReference type="NCBI Taxonomy" id="2259333"/>
    <lineage>
        <taxon>Bacteria</taxon>
        <taxon>Pseudomonadati</taxon>
        <taxon>Pseudomonadota</taxon>
        <taxon>Alphaproteobacteria</taxon>
        <taxon>Rhodobacterales</taxon>
        <taxon>Paracoccaceae</taxon>
        <taxon>Rhodosalinus</taxon>
    </lineage>
</organism>
<reference evidence="3 4" key="1">
    <citation type="submission" date="2018-07" db="EMBL/GenBank/DDBJ databases">
        <title>Rhodosalinus sp. strain E84T genomic sequence and assembly.</title>
        <authorList>
            <person name="Liu Z.-W."/>
            <person name="Lu D.-C."/>
        </authorList>
    </citation>
    <scope>NUCLEOTIDE SEQUENCE [LARGE SCALE GENOMIC DNA]</scope>
    <source>
        <strain evidence="3 4">E84</strain>
    </source>
</reference>
<evidence type="ECO:0000256" key="1">
    <source>
        <dbReference type="SAM" id="MobiDB-lite"/>
    </source>
</evidence>
<dbReference type="AlphaFoldDB" id="A0A365U6Q1"/>
<dbReference type="Gene3D" id="3.40.50.1820">
    <property type="entry name" value="alpha/beta hydrolase"/>
    <property type="match status" value="1"/>
</dbReference>
<dbReference type="InterPro" id="IPR009656">
    <property type="entry name" value="PHB_depo_C"/>
</dbReference>
<evidence type="ECO:0000313" key="3">
    <source>
        <dbReference type="EMBL" id="RBI83115.1"/>
    </source>
</evidence>
<dbReference type="Proteomes" id="UP000253370">
    <property type="component" value="Unassembled WGS sequence"/>
</dbReference>
<dbReference type="SUPFAM" id="SSF53474">
    <property type="entry name" value="alpha/beta-Hydrolases"/>
    <property type="match status" value="1"/>
</dbReference>
<accession>A0A365U6Q1</accession>